<keyword evidence="6" id="KW-1185">Reference proteome</keyword>
<dbReference type="EMBL" id="KN839855">
    <property type="protein sequence ID" value="KIJ62515.1"/>
    <property type="molecule type" value="Genomic_DNA"/>
</dbReference>
<protein>
    <recommendedName>
        <fullName evidence="4">Peptidase A1 domain-containing protein</fullName>
    </recommendedName>
</protein>
<dbReference type="PANTHER" id="PTHR47966:SF51">
    <property type="entry name" value="BETA-SITE APP-CLEAVING ENZYME, ISOFORM A-RELATED"/>
    <property type="match status" value="1"/>
</dbReference>
<proteinExistence type="inferred from homology"/>
<dbReference type="PRINTS" id="PR00792">
    <property type="entry name" value="PEPSIN"/>
</dbReference>
<evidence type="ECO:0000259" key="4">
    <source>
        <dbReference type="PROSITE" id="PS51767"/>
    </source>
</evidence>
<organism evidence="5 6">
    <name type="scientific">Hydnomerulius pinastri MD-312</name>
    <dbReference type="NCBI Taxonomy" id="994086"/>
    <lineage>
        <taxon>Eukaryota</taxon>
        <taxon>Fungi</taxon>
        <taxon>Dikarya</taxon>
        <taxon>Basidiomycota</taxon>
        <taxon>Agaricomycotina</taxon>
        <taxon>Agaricomycetes</taxon>
        <taxon>Agaricomycetidae</taxon>
        <taxon>Boletales</taxon>
        <taxon>Boletales incertae sedis</taxon>
        <taxon>Leucogyrophana</taxon>
    </lineage>
</organism>
<dbReference type="GO" id="GO:0006508">
    <property type="term" value="P:proteolysis"/>
    <property type="evidence" value="ECO:0007669"/>
    <property type="project" value="InterPro"/>
</dbReference>
<keyword evidence="3" id="KW-1015">Disulfide bond</keyword>
<evidence type="ECO:0000256" key="3">
    <source>
        <dbReference type="PIRSR" id="PIRSR601461-2"/>
    </source>
</evidence>
<dbReference type="PROSITE" id="PS51767">
    <property type="entry name" value="PEPTIDASE_A1"/>
    <property type="match status" value="1"/>
</dbReference>
<evidence type="ECO:0000313" key="6">
    <source>
        <dbReference type="Proteomes" id="UP000053820"/>
    </source>
</evidence>
<name>A0A0C9VWH2_9AGAM</name>
<dbReference type="Gene3D" id="2.40.70.10">
    <property type="entry name" value="Acid Proteases"/>
    <property type="match status" value="2"/>
</dbReference>
<dbReference type="InterPro" id="IPR021109">
    <property type="entry name" value="Peptidase_aspartic_dom_sf"/>
</dbReference>
<dbReference type="Pfam" id="PF00026">
    <property type="entry name" value="Asp"/>
    <property type="match status" value="1"/>
</dbReference>
<sequence length="315" mass="33190">MPTIKYKRGLSLASSGSGGDSLSDWSNNLWYGEISVGTPAQTFAVDFDTGSSNIFLPGPLCGTTCLGHKTYTPQLSTTAKDLKFGYNSTYGQGYAAKSQQLIAATEYGEPFTLQHFPPDGLVGLAYPSLAIPGSTPLFTSLVQQKAVPEPIFSFKLAESGSELMIGGADTTLYKGSISYAPVTNQGYWQIDIGGLSVEGSQIVGSVPGFVDSGTTLLTGDSKNIGNLYAKLGGTPYADYPGIYTQITIEIAGKSIVISPDVYNIGQDSSAPGQCFSGIMANDASDGLWVLGDVFMRNTYTIFDLGENRVGFADLA</sequence>
<feature type="active site" evidence="2">
    <location>
        <position position="211"/>
    </location>
</feature>
<comment type="similarity">
    <text evidence="1">Belongs to the peptidase A1 family.</text>
</comment>
<dbReference type="PANTHER" id="PTHR47966">
    <property type="entry name" value="BETA-SITE APP-CLEAVING ENZYME, ISOFORM A-RELATED"/>
    <property type="match status" value="1"/>
</dbReference>
<dbReference type="InterPro" id="IPR033121">
    <property type="entry name" value="PEPTIDASE_A1"/>
</dbReference>
<dbReference type="GO" id="GO:0004190">
    <property type="term" value="F:aspartic-type endopeptidase activity"/>
    <property type="evidence" value="ECO:0007669"/>
    <property type="project" value="InterPro"/>
</dbReference>
<gene>
    <name evidence="5" type="ORF">HYDPIDRAFT_30470</name>
</gene>
<feature type="active site" evidence="2">
    <location>
        <position position="48"/>
    </location>
</feature>
<dbReference type="InterPro" id="IPR001461">
    <property type="entry name" value="Aspartic_peptidase_A1"/>
</dbReference>
<dbReference type="OrthoDB" id="15189at2759"/>
<evidence type="ECO:0000313" key="5">
    <source>
        <dbReference type="EMBL" id="KIJ62515.1"/>
    </source>
</evidence>
<evidence type="ECO:0000256" key="2">
    <source>
        <dbReference type="PIRSR" id="PIRSR601461-1"/>
    </source>
</evidence>
<accession>A0A0C9VWH2</accession>
<dbReference type="Proteomes" id="UP000053820">
    <property type="component" value="Unassembled WGS sequence"/>
</dbReference>
<feature type="domain" description="Peptidase A1" evidence="4">
    <location>
        <begin position="30"/>
        <end position="312"/>
    </location>
</feature>
<evidence type="ECO:0000256" key="1">
    <source>
        <dbReference type="ARBA" id="ARBA00007447"/>
    </source>
</evidence>
<feature type="disulfide bond" evidence="3">
    <location>
        <begin position="61"/>
        <end position="65"/>
    </location>
</feature>
<reference evidence="5 6" key="1">
    <citation type="submission" date="2014-04" db="EMBL/GenBank/DDBJ databases">
        <title>Evolutionary Origins and Diversification of the Mycorrhizal Mutualists.</title>
        <authorList>
            <consortium name="DOE Joint Genome Institute"/>
            <consortium name="Mycorrhizal Genomics Consortium"/>
            <person name="Kohler A."/>
            <person name="Kuo A."/>
            <person name="Nagy L.G."/>
            <person name="Floudas D."/>
            <person name="Copeland A."/>
            <person name="Barry K.W."/>
            <person name="Cichocki N."/>
            <person name="Veneault-Fourrey C."/>
            <person name="LaButti K."/>
            <person name="Lindquist E.A."/>
            <person name="Lipzen A."/>
            <person name="Lundell T."/>
            <person name="Morin E."/>
            <person name="Murat C."/>
            <person name="Riley R."/>
            <person name="Ohm R."/>
            <person name="Sun H."/>
            <person name="Tunlid A."/>
            <person name="Henrissat B."/>
            <person name="Grigoriev I.V."/>
            <person name="Hibbett D.S."/>
            <person name="Martin F."/>
        </authorList>
    </citation>
    <scope>NUCLEOTIDE SEQUENCE [LARGE SCALE GENOMIC DNA]</scope>
    <source>
        <strain evidence="5 6">MD-312</strain>
    </source>
</reference>
<dbReference type="SUPFAM" id="SSF50630">
    <property type="entry name" value="Acid proteases"/>
    <property type="match status" value="1"/>
</dbReference>
<dbReference type="HOGENOM" id="CLU_013253_1_0_1"/>
<dbReference type="InterPro" id="IPR034164">
    <property type="entry name" value="Pepsin-like_dom"/>
</dbReference>
<dbReference type="CDD" id="cd05471">
    <property type="entry name" value="pepsin_like"/>
    <property type="match status" value="1"/>
</dbReference>
<dbReference type="AlphaFoldDB" id="A0A0C9VWH2"/>